<dbReference type="EMBL" id="VRMN01000001">
    <property type="protein sequence ID" value="KAA8498967.1"/>
    <property type="molecule type" value="Genomic_DNA"/>
</dbReference>
<reference evidence="3" key="1">
    <citation type="journal article" date="2019" name="Nat. Commun.">
        <title>Expansion of phycobilisome linker gene families in mesophilic red algae.</title>
        <authorList>
            <person name="Lee J."/>
            <person name="Kim D."/>
            <person name="Bhattacharya D."/>
            <person name="Yoon H.S."/>
        </authorList>
    </citation>
    <scope>NUCLEOTIDE SEQUENCE [LARGE SCALE GENOMIC DNA]</scope>
    <source>
        <strain evidence="3">CCMP 1328</strain>
    </source>
</reference>
<dbReference type="Proteomes" id="UP000324585">
    <property type="component" value="Unassembled WGS sequence"/>
</dbReference>
<keyword evidence="3" id="KW-1185">Reference proteome</keyword>
<dbReference type="AlphaFoldDB" id="A0A5J4Z8D4"/>
<gene>
    <name evidence="2" type="ORF">FVE85_6552</name>
</gene>
<feature type="compositionally biased region" description="Low complexity" evidence="1">
    <location>
        <begin position="230"/>
        <end position="247"/>
    </location>
</feature>
<name>A0A5J4Z8D4_PORPP</name>
<organism evidence="2 3">
    <name type="scientific">Porphyridium purpureum</name>
    <name type="common">Red alga</name>
    <name type="synonym">Porphyridium cruentum</name>
    <dbReference type="NCBI Taxonomy" id="35688"/>
    <lineage>
        <taxon>Eukaryota</taxon>
        <taxon>Rhodophyta</taxon>
        <taxon>Bangiophyceae</taxon>
        <taxon>Porphyridiales</taxon>
        <taxon>Porphyridiaceae</taxon>
        <taxon>Porphyridium</taxon>
    </lineage>
</organism>
<dbReference type="OrthoDB" id="15710at2759"/>
<evidence type="ECO:0000313" key="3">
    <source>
        <dbReference type="Proteomes" id="UP000324585"/>
    </source>
</evidence>
<comment type="caution">
    <text evidence="2">The sequence shown here is derived from an EMBL/GenBank/DDBJ whole genome shotgun (WGS) entry which is preliminary data.</text>
</comment>
<evidence type="ECO:0000256" key="1">
    <source>
        <dbReference type="SAM" id="MobiDB-lite"/>
    </source>
</evidence>
<feature type="region of interest" description="Disordered" evidence="1">
    <location>
        <begin position="230"/>
        <end position="253"/>
    </location>
</feature>
<protein>
    <submittedName>
        <fullName evidence="2">Uncharacterized protein</fullName>
    </submittedName>
</protein>
<sequence length="253" mass="28098">MAPVATSLTIGALLGKGDAAFRAVGGSSLVASFLRSLISGRRFNTLEYPDGNLLTVQMYGYSMLRFKHLLADAQPEVYPTVFLKASDIKQVYAFTAPFFLTEVCDDASFRRLPDGAWIVWSSLTREEEPIPRRGYKLDYVKPPKVAKSNDESSAQGLSALEHAQTRIERQVDETLSLLKRTRAQRFLQDALFEELVQRAARHDPAVLALSRNFRDEPEEFVAHAIRLAQNGQTGATKTTTSKAESATDVTAKR</sequence>
<accession>A0A5J4Z8D4</accession>
<proteinExistence type="predicted"/>
<dbReference type="OMA" id="VIEGSWR"/>
<evidence type="ECO:0000313" key="2">
    <source>
        <dbReference type="EMBL" id="KAA8498967.1"/>
    </source>
</evidence>